<dbReference type="RefSeq" id="WP_012227408.1">
    <property type="nucleotide sequence ID" value="NZ_HG422565.1"/>
</dbReference>
<gene>
    <name evidence="2" type="ORF">BN381_310087</name>
</gene>
<feature type="transmembrane region" description="Helical" evidence="1">
    <location>
        <begin position="12"/>
        <end position="32"/>
    </location>
</feature>
<evidence type="ECO:0000313" key="3">
    <source>
        <dbReference type="Proteomes" id="UP000018291"/>
    </source>
</evidence>
<reference evidence="2 3" key="1">
    <citation type="journal article" date="2013" name="ISME J.">
        <title>Metabolic model for the filamentous 'Candidatus Microthrix parvicella' based on genomic and metagenomic analyses.</title>
        <authorList>
            <person name="Jon McIlroy S."/>
            <person name="Kristiansen R."/>
            <person name="Albertsen M."/>
            <person name="Michael Karst S."/>
            <person name="Rossetti S."/>
            <person name="Lund Nielsen J."/>
            <person name="Tandoi V."/>
            <person name="James Seviour R."/>
            <person name="Nielsen P.H."/>
        </authorList>
    </citation>
    <scope>NUCLEOTIDE SEQUENCE [LARGE SCALE GENOMIC DNA]</scope>
    <source>
        <strain evidence="2 3">RN1</strain>
    </source>
</reference>
<dbReference type="EMBL" id="CANL01000025">
    <property type="protein sequence ID" value="CCM63991.1"/>
    <property type="molecule type" value="Genomic_DNA"/>
</dbReference>
<keyword evidence="1" id="KW-0472">Membrane</keyword>
<evidence type="ECO:0000256" key="1">
    <source>
        <dbReference type="SAM" id="Phobius"/>
    </source>
</evidence>
<feature type="transmembrane region" description="Helical" evidence="1">
    <location>
        <begin position="339"/>
        <end position="357"/>
    </location>
</feature>
<feature type="transmembrane region" description="Helical" evidence="1">
    <location>
        <begin position="123"/>
        <end position="141"/>
    </location>
</feature>
<evidence type="ECO:0008006" key="4">
    <source>
        <dbReference type="Google" id="ProtNLM"/>
    </source>
</evidence>
<dbReference type="HOGENOM" id="CLU_436647_0_0_11"/>
<feature type="transmembrane region" description="Helical" evidence="1">
    <location>
        <begin position="189"/>
        <end position="212"/>
    </location>
</feature>
<keyword evidence="1" id="KW-1133">Transmembrane helix</keyword>
<feature type="transmembrane region" description="Helical" evidence="1">
    <location>
        <begin position="363"/>
        <end position="382"/>
    </location>
</feature>
<dbReference type="AlphaFoldDB" id="R4Z3V9"/>
<sequence>MTEAPARSRREVAVAAALVLVPLAITVVVLAFRHWYPTGDLAQAELRLRSFPSHPPLVGAAGRIVSDAGVQGNHPGPAFFWAAYPFYLVLGRSAWASEAAVAILGAAWVTTALWLVRRVAGTAVMAGVAVTFAVLLGGYGLDAGTQLWNPWMALWPFTVLVVAVWAALTGRRTLPLAVAAASVAVQAHAGYAVVAPALVLSAIAGVVAQLWWARRGADGDSSFGDLGAMTPRSFGVDVVVAAVVGALMWSPPVVDQFTHDPGNLTILWQHFTSPDEAVLGMGQAARITLRLLDPFGQWITGGLFIEGSLWLGLAMVLAWLASMVLAWRRRWWDVVRLDVVVGVAVAVSALSISRAFGVVVLYLFRWVVGLTAMMIVATLWPVVRELWARFGERADGSKVRRVATIGAVGVLVALGGLNTARMVSTEIPYQNSWAQMPELINPIVGALDPEATYDVRWEDPLNLGGLGFGTILELERRGFHVGAPPQFSAAVEPHRVIQPGQADAELWVVTGSRTKAWRATAGVEELASFDPRNAAQRAETARLKSEVADELGAAGIDYDPDAPVAVYLFGTQDIPKATFNKLTRLTELGEETAVFRAPPGTLPAP</sequence>
<name>R4Z3V9_9ACTN</name>
<feature type="transmembrane region" description="Helical" evidence="1">
    <location>
        <begin position="94"/>
        <end position="116"/>
    </location>
</feature>
<comment type="caution">
    <text evidence="2">The sequence shown here is derived from an EMBL/GenBank/DDBJ whole genome shotgun (WGS) entry which is preliminary data.</text>
</comment>
<feature type="transmembrane region" description="Helical" evidence="1">
    <location>
        <begin position="402"/>
        <end position="420"/>
    </location>
</feature>
<dbReference type="STRING" id="1229780.BN381_310087"/>
<keyword evidence="3" id="KW-1185">Reference proteome</keyword>
<dbReference type="OrthoDB" id="4871879at2"/>
<feature type="transmembrane region" description="Helical" evidence="1">
    <location>
        <begin position="147"/>
        <end position="168"/>
    </location>
</feature>
<dbReference type="eggNOG" id="ENOG5033S62">
    <property type="taxonomic scope" value="Bacteria"/>
</dbReference>
<dbReference type="Proteomes" id="UP000018291">
    <property type="component" value="Unassembled WGS sequence"/>
</dbReference>
<keyword evidence="1" id="KW-0812">Transmembrane</keyword>
<protein>
    <recommendedName>
        <fullName evidence="4">Glycosyltransferase RgtA/B/C/D-like domain-containing protein</fullName>
    </recommendedName>
</protein>
<feature type="transmembrane region" description="Helical" evidence="1">
    <location>
        <begin position="308"/>
        <end position="327"/>
    </location>
</feature>
<evidence type="ECO:0000313" key="2">
    <source>
        <dbReference type="EMBL" id="CCM63991.1"/>
    </source>
</evidence>
<proteinExistence type="predicted"/>
<organism evidence="2 3">
    <name type="scientific">Candidatus Neomicrothrix parvicella RN1</name>
    <dbReference type="NCBI Taxonomy" id="1229780"/>
    <lineage>
        <taxon>Bacteria</taxon>
        <taxon>Bacillati</taxon>
        <taxon>Actinomycetota</taxon>
        <taxon>Acidimicrobiia</taxon>
        <taxon>Acidimicrobiales</taxon>
        <taxon>Microthrixaceae</taxon>
        <taxon>Candidatus Neomicrothrix</taxon>
    </lineage>
</organism>
<accession>R4Z3V9</accession>